<dbReference type="CDD" id="cd15848">
    <property type="entry name" value="SNARE_syntaxin1-like"/>
    <property type="match status" value="1"/>
</dbReference>
<dbReference type="SUPFAM" id="SSF47661">
    <property type="entry name" value="t-snare proteins"/>
    <property type="match status" value="1"/>
</dbReference>
<keyword evidence="1" id="KW-0813">Transport</keyword>
<dbReference type="PANTHER" id="PTHR35830:SF1">
    <property type="entry name" value="OS05G0299200 PROTEIN"/>
    <property type="match status" value="1"/>
</dbReference>
<dbReference type="PANTHER" id="PTHR35830">
    <property type="entry name" value="OS05G0299200 PROTEIN"/>
    <property type="match status" value="1"/>
</dbReference>
<evidence type="ECO:0000259" key="2">
    <source>
        <dbReference type="PROSITE" id="PS50192"/>
    </source>
</evidence>
<feature type="domain" description="T-SNARE coiled-coil homology" evidence="2">
    <location>
        <begin position="251"/>
        <end position="272"/>
    </location>
</feature>
<dbReference type="InterPro" id="IPR010989">
    <property type="entry name" value="SNARE"/>
</dbReference>
<dbReference type="Proteomes" id="UP000631114">
    <property type="component" value="Unassembled WGS sequence"/>
</dbReference>
<accession>A0A835HRT9</accession>
<dbReference type="Gene3D" id="1.20.5.110">
    <property type="match status" value="1"/>
</dbReference>
<comment type="caution">
    <text evidence="3">The sequence shown here is derived from an EMBL/GenBank/DDBJ whole genome shotgun (WGS) entry which is preliminary data.</text>
</comment>
<keyword evidence="1" id="KW-0653">Protein transport</keyword>
<reference evidence="3 4" key="1">
    <citation type="submission" date="2020-10" db="EMBL/GenBank/DDBJ databases">
        <title>The Coptis chinensis genome and diversification of protoberbering-type alkaloids.</title>
        <authorList>
            <person name="Wang B."/>
            <person name="Shu S."/>
            <person name="Song C."/>
            <person name="Liu Y."/>
        </authorList>
    </citation>
    <scope>NUCLEOTIDE SEQUENCE [LARGE SCALE GENOMIC DNA]</scope>
    <source>
        <strain evidence="3">HL-2020</strain>
        <tissue evidence="3">Leaf</tissue>
    </source>
</reference>
<dbReference type="AlphaFoldDB" id="A0A835HRT9"/>
<evidence type="ECO:0000313" key="3">
    <source>
        <dbReference type="EMBL" id="KAF9604665.1"/>
    </source>
</evidence>
<name>A0A835HRT9_9MAGN</name>
<proteinExistence type="predicted"/>
<dbReference type="EMBL" id="JADFTS010000005">
    <property type="protein sequence ID" value="KAF9604665.1"/>
    <property type="molecule type" value="Genomic_DNA"/>
</dbReference>
<dbReference type="GO" id="GO:0016020">
    <property type="term" value="C:membrane"/>
    <property type="evidence" value="ECO:0007669"/>
    <property type="project" value="InterPro"/>
</dbReference>
<dbReference type="PROSITE" id="PS50192">
    <property type="entry name" value="T_SNARE"/>
    <property type="match status" value="1"/>
</dbReference>
<evidence type="ECO:0000256" key="1">
    <source>
        <dbReference type="ARBA" id="ARBA00022927"/>
    </source>
</evidence>
<dbReference type="InterPro" id="IPR000727">
    <property type="entry name" value="T_SNARE_dom"/>
</dbReference>
<evidence type="ECO:0000313" key="4">
    <source>
        <dbReference type="Proteomes" id="UP000631114"/>
    </source>
</evidence>
<dbReference type="GO" id="GO:0016192">
    <property type="term" value="P:vesicle-mediated transport"/>
    <property type="evidence" value="ECO:0007669"/>
    <property type="project" value="InterPro"/>
</dbReference>
<dbReference type="OrthoDB" id="1898167at2759"/>
<sequence>SFSEIRVLGFGLGGGGYGSGVLFRGGMGVFFGREVVVEKRRFKEREGKKKGFNFKVPINPLSPSRDVVKLGSEAALRRPQKHALEGEKLPKCSASSSTFAQIDGEDARQFVTGLADSIGLQNVRTANIVSTAVATWTHSCFLQAWDVFAKIKLHKSITSKFRRVEAENDVLNIRRWWGEVTFTMVGEHLEEDVIEKIITNGEEGGEDFYCRGLYKNMEEGRCLRSVVEIKGGHDLAKEIERSLFELHRCAFLDMAVMVEAQGEQMDDIEHHVFHASALCEGWDQESKAAKDHRRSSGEVDVHWSDFAPHPYPCRHHSAYY</sequence>
<feature type="non-terminal residue" evidence="3">
    <location>
        <position position="1"/>
    </location>
</feature>
<dbReference type="GO" id="GO:0015031">
    <property type="term" value="P:protein transport"/>
    <property type="evidence" value="ECO:0007669"/>
    <property type="project" value="UniProtKB-KW"/>
</dbReference>
<gene>
    <name evidence="3" type="ORF">IFM89_008996</name>
</gene>
<organism evidence="3 4">
    <name type="scientific">Coptis chinensis</name>
    <dbReference type="NCBI Taxonomy" id="261450"/>
    <lineage>
        <taxon>Eukaryota</taxon>
        <taxon>Viridiplantae</taxon>
        <taxon>Streptophyta</taxon>
        <taxon>Embryophyta</taxon>
        <taxon>Tracheophyta</taxon>
        <taxon>Spermatophyta</taxon>
        <taxon>Magnoliopsida</taxon>
        <taxon>Ranunculales</taxon>
        <taxon>Ranunculaceae</taxon>
        <taxon>Coptidoideae</taxon>
        <taxon>Coptis</taxon>
    </lineage>
</organism>
<keyword evidence="4" id="KW-1185">Reference proteome</keyword>
<protein>
    <recommendedName>
        <fullName evidence="2">t-SNARE coiled-coil homology domain-containing protein</fullName>
    </recommendedName>
</protein>